<protein>
    <submittedName>
        <fullName evidence="2">Transcriptional regulator containing HTH domain ArsR family</fullName>
    </submittedName>
</protein>
<dbReference type="AlphaFoldDB" id="A0A1Q6DS96"/>
<feature type="domain" description="HTH arsR-type" evidence="1">
    <location>
        <begin position="1"/>
        <end position="85"/>
    </location>
</feature>
<dbReference type="SMART" id="SM00418">
    <property type="entry name" value="HTH_ARSR"/>
    <property type="match status" value="1"/>
</dbReference>
<dbReference type="InterPro" id="IPR011991">
    <property type="entry name" value="ArsR-like_HTH"/>
</dbReference>
<gene>
    <name evidence="2" type="ORF">BTN85_1898</name>
</gene>
<name>A0A1Q6DS96_METT1</name>
<dbReference type="InParanoid" id="A0A1Q6DS96"/>
<dbReference type="Proteomes" id="UP000185744">
    <property type="component" value="Unassembled WGS sequence"/>
</dbReference>
<dbReference type="Pfam" id="PF01022">
    <property type="entry name" value="HTH_5"/>
    <property type="match status" value="1"/>
</dbReference>
<dbReference type="GO" id="GO:0003700">
    <property type="term" value="F:DNA-binding transcription factor activity"/>
    <property type="evidence" value="ECO:0007669"/>
    <property type="project" value="InterPro"/>
</dbReference>
<dbReference type="PROSITE" id="PS50987">
    <property type="entry name" value="HTH_ARSR_2"/>
    <property type="match status" value="1"/>
</dbReference>
<dbReference type="InterPro" id="IPR036390">
    <property type="entry name" value="WH_DNA-bd_sf"/>
</dbReference>
<evidence type="ECO:0000259" key="1">
    <source>
        <dbReference type="PROSITE" id="PS50987"/>
    </source>
</evidence>
<accession>A0A1Q6DS96</accession>
<reference evidence="2" key="1">
    <citation type="submission" date="2016-12" db="EMBL/GenBank/DDBJ databases">
        <title>Discovery of methanogenic haloarchaea.</title>
        <authorList>
            <person name="Sorokin D.Y."/>
            <person name="Makarova K.S."/>
            <person name="Abbas B."/>
            <person name="Ferrer M."/>
            <person name="Golyshin P.N."/>
        </authorList>
    </citation>
    <scope>NUCLEOTIDE SEQUENCE [LARGE SCALE GENOMIC DNA]</scope>
    <source>
        <strain evidence="2">HMET1</strain>
    </source>
</reference>
<dbReference type="Gene3D" id="1.10.10.10">
    <property type="entry name" value="Winged helix-like DNA-binding domain superfamily/Winged helix DNA-binding domain"/>
    <property type="match status" value="1"/>
</dbReference>
<dbReference type="EMBL" id="MSDW01000002">
    <property type="protein sequence ID" value="OKY77250.1"/>
    <property type="molecule type" value="Genomic_DNA"/>
</dbReference>
<keyword evidence="3" id="KW-1185">Reference proteome</keyword>
<evidence type="ECO:0000313" key="3">
    <source>
        <dbReference type="Proteomes" id="UP000185744"/>
    </source>
</evidence>
<dbReference type="InterPro" id="IPR001845">
    <property type="entry name" value="HTH_ArsR_DNA-bd_dom"/>
</dbReference>
<organism evidence="2 3">
    <name type="scientific">Methanohalarchaeum thermophilum</name>
    <dbReference type="NCBI Taxonomy" id="1903181"/>
    <lineage>
        <taxon>Archaea</taxon>
        <taxon>Methanobacteriati</taxon>
        <taxon>Methanobacteriota</taxon>
        <taxon>Methanonatronarchaeia</taxon>
        <taxon>Methanonatronarchaeales</taxon>
        <taxon>Methanonatronarchaeaceae</taxon>
        <taxon>Candidatus Methanohalarchaeum</taxon>
    </lineage>
</organism>
<dbReference type="SUPFAM" id="SSF46785">
    <property type="entry name" value="Winged helix' DNA-binding domain"/>
    <property type="match status" value="1"/>
</dbReference>
<evidence type="ECO:0000313" key="2">
    <source>
        <dbReference type="EMBL" id="OKY77250.1"/>
    </source>
</evidence>
<proteinExistence type="predicted"/>
<dbReference type="InterPro" id="IPR036388">
    <property type="entry name" value="WH-like_DNA-bd_sf"/>
</dbReference>
<sequence length="85" mass="10063">MQDKFKALSSGPRIKLLKELIDKDGYTCICEFDDVIDKDRSVIYRHFKTLEKADMIKTRKRGKKIECKLKNPDKIQELFDLIKEV</sequence>
<dbReference type="CDD" id="cd00090">
    <property type="entry name" value="HTH_ARSR"/>
    <property type="match status" value="1"/>
</dbReference>
<dbReference type="PRINTS" id="PR00778">
    <property type="entry name" value="HTHARSR"/>
</dbReference>
<dbReference type="STRING" id="1903181.BTN85_1898"/>
<comment type="caution">
    <text evidence="2">The sequence shown here is derived from an EMBL/GenBank/DDBJ whole genome shotgun (WGS) entry which is preliminary data.</text>
</comment>